<name>A0ABW5WBV9_9PSEU</name>
<dbReference type="Pfam" id="PF01128">
    <property type="entry name" value="IspD"/>
    <property type="match status" value="1"/>
</dbReference>
<dbReference type="PANTHER" id="PTHR32125">
    <property type="entry name" value="2-C-METHYL-D-ERYTHRITOL 4-PHOSPHATE CYTIDYLYLTRANSFERASE, CHLOROPLASTIC"/>
    <property type="match status" value="1"/>
</dbReference>
<evidence type="ECO:0000313" key="3">
    <source>
        <dbReference type="EMBL" id="MFD2801417.1"/>
    </source>
</evidence>
<dbReference type="Gene3D" id="3.90.550.10">
    <property type="entry name" value="Spore Coat Polysaccharide Biosynthesis Protein SpsA, Chain A"/>
    <property type="match status" value="1"/>
</dbReference>
<accession>A0ABW5WBV9</accession>
<protein>
    <submittedName>
        <fullName evidence="3">2-C-methyl-D-erythritol 4-phosphate cytidylyltransferase</fullName>
    </submittedName>
</protein>
<gene>
    <name evidence="3" type="ORF">ACFS2C_18675</name>
</gene>
<dbReference type="Proteomes" id="UP001597478">
    <property type="component" value="Unassembled WGS sequence"/>
</dbReference>
<dbReference type="RefSeq" id="WP_377389273.1">
    <property type="nucleotide sequence ID" value="NZ_JBHSAN010000016.1"/>
</dbReference>
<keyword evidence="2 3" id="KW-0548">Nucleotidyltransferase</keyword>
<dbReference type="GO" id="GO:0016779">
    <property type="term" value="F:nucleotidyltransferase activity"/>
    <property type="evidence" value="ECO:0007669"/>
    <property type="project" value="UniProtKB-KW"/>
</dbReference>
<dbReference type="InterPro" id="IPR034683">
    <property type="entry name" value="IspD/TarI"/>
</dbReference>
<dbReference type="InterPro" id="IPR050088">
    <property type="entry name" value="IspD/TarI_cytidylyltransf_bact"/>
</dbReference>
<dbReference type="InterPro" id="IPR029044">
    <property type="entry name" value="Nucleotide-diphossugar_trans"/>
</dbReference>
<keyword evidence="1" id="KW-0808">Transferase</keyword>
<sequence>MNVIALVPLGDQDAPQSGALVHVRGEPLLSHAVRGLLRSESVDRVTVAGPSRYVAGYSAALRALGAGELIRVVEGGADRAESVRSALACVPVEPSDVVLVHDPTRAFTPPATIRAVVDTMRAGAQAAVPVEPVTDTIKTVDSGDLVSGTRDRSLLRSTQTPVAFLAHVLRAADPADPLAGLGAKVHTVAGHPHGMRLATSFDLAVIEALLTAETRQ</sequence>
<reference evidence="4" key="1">
    <citation type="journal article" date="2019" name="Int. J. Syst. Evol. Microbiol.">
        <title>The Global Catalogue of Microorganisms (GCM) 10K type strain sequencing project: providing services to taxonomists for standard genome sequencing and annotation.</title>
        <authorList>
            <consortium name="The Broad Institute Genomics Platform"/>
            <consortium name="The Broad Institute Genome Sequencing Center for Infectious Disease"/>
            <person name="Wu L."/>
            <person name="Ma J."/>
        </authorList>
    </citation>
    <scope>NUCLEOTIDE SEQUENCE [LARGE SCALE GENOMIC DNA]</scope>
    <source>
        <strain evidence="4">IBRC-M 10906</strain>
    </source>
</reference>
<dbReference type="SUPFAM" id="SSF53448">
    <property type="entry name" value="Nucleotide-diphospho-sugar transferases"/>
    <property type="match status" value="1"/>
</dbReference>
<evidence type="ECO:0000256" key="1">
    <source>
        <dbReference type="ARBA" id="ARBA00022679"/>
    </source>
</evidence>
<comment type="caution">
    <text evidence="3">The sequence shown here is derived from an EMBL/GenBank/DDBJ whole genome shotgun (WGS) entry which is preliminary data.</text>
</comment>
<dbReference type="PANTHER" id="PTHR32125:SF4">
    <property type="entry name" value="2-C-METHYL-D-ERYTHRITOL 4-PHOSPHATE CYTIDYLYLTRANSFERASE, CHLOROPLASTIC"/>
    <property type="match status" value="1"/>
</dbReference>
<evidence type="ECO:0000256" key="2">
    <source>
        <dbReference type="ARBA" id="ARBA00022695"/>
    </source>
</evidence>
<organism evidence="3 4">
    <name type="scientific">Prauserella oleivorans</name>
    <dbReference type="NCBI Taxonomy" id="1478153"/>
    <lineage>
        <taxon>Bacteria</taxon>
        <taxon>Bacillati</taxon>
        <taxon>Actinomycetota</taxon>
        <taxon>Actinomycetes</taxon>
        <taxon>Pseudonocardiales</taxon>
        <taxon>Pseudonocardiaceae</taxon>
        <taxon>Prauserella</taxon>
    </lineage>
</organism>
<proteinExistence type="predicted"/>
<dbReference type="EMBL" id="JBHUOF010000029">
    <property type="protein sequence ID" value="MFD2801417.1"/>
    <property type="molecule type" value="Genomic_DNA"/>
</dbReference>
<evidence type="ECO:0000313" key="4">
    <source>
        <dbReference type="Proteomes" id="UP001597478"/>
    </source>
</evidence>
<keyword evidence="4" id="KW-1185">Reference proteome</keyword>